<dbReference type="Pfam" id="PF07157">
    <property type="entry name" value="DNA_circ_N"/>
    <property type="match status" value="1"/>
</dbReference>
<dbReference type="AlphaFoldDB" id="A0A345Y6R5"/>
<protein>
    <recommendedName>
        <fullName evidence="1">DNA circulation N-terminal domain-containing protein</fullName>
    </recommendedName>
</protein>
<dbReference type="InterPro" id="IPR009826">
    <property type="entry name" value="DNA_circ_N"/>
</dbReference>
<organism evidence="2 3">
    <name type="scientific">Crenobacter cavernae</name>
    <dbReference type="NCBI Taxonomy" id="2290923"/>
    <lineage>
        <taxon>Bacteria</taxon>
        <taxon>Pseudomonadati</taxon>
        <taxon>Pseudomonadota</taxon>
        <taxon>Betaproteobacteria</taxon>
        <taxon>Neisseriales</taxon>
        <taxon>Neisseriaceae</taxon>
        <taxon>Crenobacter</taxon>
    </lineage>
</organism>
<name>A0A345Y6R5_9NEIS</name>
<gene>
    <name evidence="2" type="ORF">DWG20_09270</name>
</gene>
<evidence type="ECO:0000259" key="1">
    <source>
        <dbReference type="Pfam" id="PF07157"/>
    </source>
</evidence>
<reference evidence="2 3" key="1">
    <citation type="submission" date="2018-07" db="EMBL/GenBank/DDBJ databases">
        <title>Crenobacter cavernae sp. nov., isolated from a karst cave.</title>
        <authorList>
            <person name="Zhu H."/>
        </authorList>
    </citation>
    <scope>NUCLEOTIDE SEQUENCE [LARGE SCALE GENOMIC DNA]</scope>
    <source>
        <strain evidence="2 3">K1W11S-77</strain>
    </source>
</reference>
<dbReference type="Proteomes" id="UP000254537">
    <property type="component" value="Chromosome"/>
</dbReference>
<dbReference type="OrthoDB" id="378644at2"/>
<dbReference type="EMBL" id="CP031337">
    <property type="protein sequence ID" value="AXK39617.1"/>
    <property type="molecule type" value="Genomic_DNA"/>
</dbReference>
<evidence type="ECO:0000313" key="2">
    <source>
        <dbReference type="EMBL" id="AXK39617.1"/>
    </source>
</evidence>
<dbReference type="KEGG" id="ccah:DWG20_09270"/>
<evidence type="ECO:0000313" key="3">
    <source>
        <dbReference type="Proteomes" id="UP000254537"/>
    </source>
</evidence>
<accession>A0A345Y6R5</accession>
<proteinExistence type="predicted"/>
<feature type="domain" description="DNA circulation N-terminal" evidence="1">
    <location>
        <begin position="7"/>
        <end position="92"/>
    </location>
</feature>
<dbReference type="RefSeq" id="WP_115433549.1">
    <property type="nucleotide sequence ID" value="NZ_CP031337.1"/>
</dbReference>
<sequence length="416" mass="44642">MSWRDKLRPASFRGVPFFIESHDAEEGRRVEVHEYPLRDEPYVEDLGKKAGTYSVAAYVLGADYMDARDRLREACNQPGAAELVHPYLGAMQAVCTAMRLSESSFDGGMARFDLTFVEAGKSQFPEAKEDAAASLLDSADKLDAATEGSFADRFSVDGWPDWARADALADLAGQINRLADVGNLLPIKEVARFALGIRQLTGSLETLLSVPDQLAGQVIGMFTSLTGSFRNPLDGIAALKSRFARTSVQRQPPPAVSSTQTPAQRQAALNTQAVGALFEQAAISAAAATAVARPTAQGGASALPLNPDSGGLFESVDQAIGQRDELGGWIDELLPTAPDAVYLALTDLRVALYQALPDAESDLPRLAEYRPVRSLPALTLAYAIHGDARRADELVRHNPTPYPGFMPSAALRVLTD</sequence>